<dbReference type="InterPro" id="IPR016140">
    <property type="entry name" value="Bifunc_inhib/LTP/seed_store"/>
</dbReference>
<evidence type="ECO:0000259" key="3">
    <source>
        <dbReference type="Pfam" id="PF14368"/>
    </source>
</evidence>
<dbReference type="CDD" id="cd04660">
    <property type="entry name" value="nsLTP_like"/>
    <property type="match status" value="1"/>
</dbReference>
<reference evidence="4" key="1">
    <citation type="submission" date="2023-05" db="EMBL/GenBank/DDBJ databases">
        <title>Nepenthes gracilis genome sequencing.</title>
        <authorList>
            <person name="Fukushima K."/>
        </authorList>
    </citation>
    <scope>NUCLEOTIDE SEQUENCE</scope>
    <source>
        <strain evidence="4">SING2019-196</strain>
    </source>
</reference>
<sequence length="157" mass="16663">MASFGYGVMVLALCVAAGIYDGVLLVRGDCASQIAALSAQCARYVQKTGPSEPPSTECCNAINATDMPCVCSHVTKEVEQMISMEKVVYCAATCGKPFPHGSKCGNQPRSSPSSRQCLEVKRSSKTPQQFFNGALQASSGSEDMGVWQVSVPLQDEK</sequence>
<dbReference type="Gene3D" id="1.10.110.10">
    <property type="entry name" value="Plant lipid-transfer and hydrophobic proteins"/>
    <property type="match status" value="1"/>
</dbReference>
<keyword evidence="5" id="KW-1185">Reference proteome</keyword>
<dbReference type="AlphaFoldDB" id="A0AAD3SRW1"/>
<feature type="compositionally biased region" description="Polar residues" evidence="1">
    <location>
        <begin position="104"/>
        <end position="116"/>
    </location>
</feature>
<keyword evidence="2" id="KW-1133">Transmembrane helix</keyword>
<gene>
    <name evidence="4" type="ORF">Nepgr_017570</name>
</gene>
<dbReference type="EMBL" id="BSYO01000015">
    <property type="protein sequence ID" value="GMH15729.1"/>
    <property type="molecule type" value="Genomic_DNA"/>
</dbReference>
<keyword evidence="2" id="KW-0472">Membrane</keyword>
<evidence type="ECO:0000313" key="4">
    <source>
        <dbReference type="EMBL" id="GMH15729.1"/>
    </source>
</evidence>
<dbReference type="Pfam" id="PF14368">
    <property type="entry name" value="LTP_2"/>
    <property type="match status" value="1"/>
</dbReference>
<dbReference type="InterPro" id="IPR036312">
    <property type="entry name" value="Bifun_inhib/LTP/seed_sf"/>
</dbReference>
<feature type="region of interest" description="Disordered" evidence="1">
    <location>
        <begin position="99"/>
        <end position="118"/>
    </location>
</feature>
<dbReference type="Proteomes" id="UP001279734">
    <property type="component" value="Unassembled WGS sequence"/>
</dbReference>
<evidence type="ECO:0000313" key="5">
    <source>
        <dbReference type="Proteomes" id="UP001279734"/>
    </source>
</evidence>
<proteinExistence type="predicted"/>
<comment type="caution">
    <text evidence="4">The sequence shown here is derived from an EMBL/GenBank/DDBJ whole genome shotgun (WGS) entry which is preliminary data.</text>
</comment>
<dbReference type="InterPro" id="IPR044741">
    <property type="entry name" value="NsLTP-like"/>
</dbReference>
<evidence type="ECO:0000256" key="1">
    <source>
        <dbReference type="SAM" id="MobiDB-lite"/>
    </source>
</evidence>
<feature type="domain" description="Bifunctional inhibitor/plant lipid transfer protein/seed storage helical" evidence="3">
    <location>
        <begin position="27"/>
        <end position="104"/>
    </location>
</feature>
<keyword evidence="2" id="KW-0812">Transmembrane</keyword>
<feature type="transmembrane region" description="Helical" evidence="2">
    <location>
        <begin position="6"/>
        <end position="26"/>
    </location>
</feature>
<protein>
    <recommendedName>
        <fullName evidence="3">Bifunctional inhibitor/plant lipid transfer protein/seed storage helical domain-containing protein</fullName>
    </recommendedName>
</protein>
<name>A0AAD3SRW1_NEPGR</name>
<evidence type="ECO:0000256" key="2">
    <source>
        <dbReference type="SAM" id="Phobius"/>
    </source>
</evidence>
<accession>A0AAD3SRW1</accession>
<organism evidence="4 5">
    <name type="scientific">Nepenthes gracilis</name>
    <name type="common">Slender pitcher plant</name>
    <dbReference type="NCBI Taxonomy" id="150966"/>
    <lineage>
        <taxon>Eukaryota</taxon>
        <taxon>Viridiplantae</taxon>
        <taxon>Streptophyta</taxon>
        <taxon>Embryophyta</taxon>
        <taxon>Tracheophyta</taxon>
        <taxon>Spermatophyta</taxon>
        <taxon>Magnoliopsida</taxon>
        <taxon>eudicotyledons</taxon>
        <taxon>Gunneridae</taxon>
        <taxon>Pentapetalae</taxon>
        <taxon>Caryophyllales</taxon>
        <taxon>Nepenthaceae</taxon>
        <taxon>Nepenthes</taxon>
    </lineage>
</organism>
<dbReference type="SUPFAM" id="SSF47699">
    <property type="entry name" value="Bifunctional inhibitor/lipid-transfer protein/seed storage 2S albumin"/>
    <property type="match status" value="1"/>
</dbReference>
<dbReference type="PANTHER" id="PTHR33286">
    <property type="entry name" value="BIFUNCTIONAL INHIBITOR/LIPID-TRANSFER PROTEIN/SEED STORAGE 2S ALBUMIN SUPERFAMILY PROTEIN"/>
    <property type="match status" value="1"/>
</dbReference>
<dbReference type="PANTHER" id="PTHR33286:SF1">
    <property type="entry name" value="OS01G0800600 PROTEIN"/>
    <property type="match status" value="1"/>
</dbReference>